<name>A0AAV4P9F7_9ARAC</name>
<comment type="caution">
    <text evidence="2">The sequence shown here is derived from an EMBL/GenBank/DDBJ whole genome shotgun (WGS) entry which is preliminary data.</text>
</comment>
<sequence>MLSESRKIEFQVAMHWAFESLEDSLSVIYLPTPLLYREYTSSNAENGNHKLQSTRPEQSGSMKEGVPFPLPFQLVGRITRGSVKSMERVHGIPTAIFRTPRK</sequence>
<keyword evidence="3" id="KW-1185">Reference proteome</keyword>
<evidence type="ECO:0000313" key="3">
    <source>
        <dbReference type="Proteomes" id="UP001054837"/>
    </source>
</evidence>
<dbReference type="Proteomes" id="UP001054837">
    <property type="component" value="Unassembled WGS sequence"/>
</dbReference>
<evidence type="ECO:0000313" key="2">
    <source>
        <dbReference type="EMBL" id="GIX93083.1"/>
    </source>
</evidence>
<dbReference type="EMBL" id="BPLQ01002452">
    <property type="protein sequence ID" value="GIX93083.1"/>
    <property type="molecule type" value="Genomic_DNA"/>
</dbReference>
<feature type="compositionally biased region" description="Polar residues" evidence="1">
    <location>
        <begin position="42"/>
        <end position="61"/>
    </location>
</feature>
<proteinExistence type="predicted"/>
<protein>
    <submittedName>
        <fullName evidence="2">Uncharacterized protein</fullName>
    </submittedName>
</protein>
<gene>
    <name evidence="2" type="ORF">CDAR_375361</name>
</gene>
<organism evidence="2 3">
    <name type="scientific">Caerostris darwini</name>
    <dbReference type="NCBI Taxonomy" id="1538125"/>
    <lineage>
        <taxon>Eukaryota</taxon>
        <taxon>Metazoa</taxon>
        <taxon>Ecdysozoa</taxon>
        <taxon>Arthropoda</taxon>
        <taxon>Chelicerata</taxon>
        <taxon>Arachnida</taxon>
        <taxon>Araneae</taxon>
        <taxon>Araneomorphae</taxon>
        <taxon>Entelegynae</taxon>
        <taxon>Araneoidea</taxon>
        <taxon>Araneidae</taxon>
        <taxon>Caerostris</taxon>
    </lineage>
</organism>
<dbReference type="AlphaFoldDB" id="A0AAV4P9F7"/>
<accession>A0AAV4P9F7</accession>
<reference evidence="2 3" key="1">
    <citation type="submission" date="2021-06" db="EMBL/GenBank/DDBJ databases">
        <title>Caerostris darwini draft genome.</title>
        <authorList>
            <person name="Kono N."/>
            <person name="Arakawa K."/>
        </authorList>
    </citation>
    <scope>NUCLEOTIDE SEQUENCE [LARGE SCALE GENOMIC DNA]</scope>
</reference>
<feature type="region of interest" description="Disordered" evidence="1">
    <location>
        <begin position="42"/>
        <end position="63"/>
    </location>
</feature>
<evidence type="ECO:0000256" key="1">
    <source>
        <dbReference type="SAM" id="MobiDB-lite"/>
    </source>
</evidence>